<dbReference type="Proteomes" id="UP000281553">
    <property type="component" value="Unassembled WGS sequence"/>
</dbReference>
<sequence>MEHKLVVRKGDPLSQIATHTLQEGHEFDFTGTWVMARANDKTGRELLEACMSDSINRHVDIPPCYFALLSRDQEARPSS</sequence>
<proteinExistence type="predicted"/>
<dbReference type="EMBL" id="UYRU01007744">
    <property type="protein sequence ID" value="VDK41398.1"/>
    <property type="molecule type" value="Genomic_DNA"/>
</dbReference>
<evidence type="ECO:0000313" key="1">
    <source>
        <dbReference type="EMBL" id="VDK41398.1"/>
    </source>
</evidence>
<accession>A0A3P6RH70</accession>
<dbReference type="AlphaFoldDB" id="A0A3P6RH70"/>
<organism evidence="1 2">
    <name type="scientific">Dibothriocephalus latus</name>
    <name type="common">Fish tapeworm</name>
    <name type="synonym">Diphyllobothrium latum</name>
    <dbReference type="NCBI Taxonomy" id="60516"/>
    <lineage>
        <taxon>Eukaryota</taxon>
        <taxon>Metazoa</taxon>
        <taxon>Spiralia</taxon>
        <taxon>Lophotrochozoa</taxon>
        <taxon>Platyhelminthes</taxon>
        <taxon>Cestoda</taxon>
        <taxon>Eucestoda</taxon>
        <taxon>Diphyllobothriidea</taxon>
        <taxon>Diphyllobothriidae</taxon>
        <taxon>Dibothriocephalus</taxon>
    </lineage>
</organism>
<keyword evidence="2" id="KW-1185">Reference proteome</keyword>
<protein>
    <submittedName>
        <fullName evidence="1">Uncharacterized protein</fullName>
    </submittedName>
</protein>
<reference evidence="1 2" key="1">
    <citation type="submission" date="2018-11" db="EMBL/GenBank/DDBJ databases">
        <authorList>
            <consortium name="Pathogen Informatics"/>
        </authorList>
    </citation>
    <scope>NUCLEOTIDE SEQUENCE [LARGE SCALE GENOMIC DNA]</scope>
</reference>
<evidence type="ECO:0000313" key="2">
    <source>
        <dbReference type="Proteomes" id="UP000281553"/>
    </source>
</evidence>
<name>A0A3P6RH70_DIBLA</name>
<gene>
    <name evidence="1" type="ORF">DILT_LOCUS1235</name>
</gene>